<dbReference type="SUPFAM" id="SSF53448">
    <property type="entry name" value="Nucleotide-diphospho-sugar transferases"/>
    <property type="match status" value="1"/>
</dbReference>
<dbReference type="Proteomes" id="UP000186777">
    <property type="component" value="Unassembled WGS sequence"/>
</dbReference>
<dbReference type="Gene3D" id="3.90.550.10">
    <property type="entry name" value="Spore Coat Polysaccharide Biosynthesis Protein SpsA, Chain A"/>
    <property type="match status" value="1"/>
</dbReference>
<dbReference type="RefSeq" id="WP_303679112.1">
    <property type="nucleotide sequence ID" value="NZ_DAWEIQ010000002.1"/>
</dbReference>
<dbReference type="InterPro" id="IPR025877">
    <property type="entry name" value="MobA-like_NTP_Trfase"/>
</dbReference>
<dbReference type="Pfam" id="PF12804">
    <property type="entry name" value="NTP_transf_3"/>
    <property type="match status" value="1"/>
</dbReference>
<dbReference type="AlphaFoldDB" id="A0A1Q6RAM0"/>
<dbReference type="STRING" id="626940.BHW43_00605"/>
<evidence type="ECO:0000259" key="1">
    <source>
        <dbReference type="Pfam" id="PF12804"/>
    </source>
</evidence>
<sequence>MTTANIDAFIAAGGLSPWLKSYAGTEHRCLAPLGDKRLIDYIIAALQGSGRIRRIVVAARPEALALLEGTLPADVLLCEAAGDLPATAFAASEALGPDASEKLLGVCDDIPLLTSLAVRDFLAACNAFPEGQLYYPIIPKDACLSAYPDAKRTYGKLRDGVFTGGNMMLMAKEIIPGGQQKAREIFARRKSPLKLCNWLGWGFLIKLLCHRLTVADAETRTSALLEMRCKAIITRHACIGMDIDKPSDLELARRTLTYGKSQKN</sequence>
<evidence type="ECO:0000313" key="2">
    <source>
        <dbReference type="EMBL" id="OLA39428.1"/>
    </source>
</evidence>
<organism evidence="2 3">
    <name type="scientific">Phascolarctobacterium succinatutens</name>
    <dbReference type="NCBI Taxonomy" id="626940"/>
    <lineage>
        <taxon>Bacteria</taxon>
        <taxon>Bacillati</taxon>
        <taxon>Bacillota</taxon>
        <taxon>Negativicutes</taxon>
        <taxon>Acidaminococcales</taxon>
        <taxon>Acidaminococcaceae</taxon>
        <taxon>Phascolarctobacterium</taxon>
    </lineage>
</organism>
<dbReference type="EMBL" id="MNTG01000001">
    <property type="protein sequence ID" value="OLA39428.1"/>
    <property type="molecule type" value="Genomic_DNA"/>
</dbReference>
<dbReference type="GO" id="GO:0016779">
    <property type="term" value="F:nucleotidyltransferase activity"/>
    <property type="evidence" value="ECO:0007669"/>
    <property type="project" value="UniProtKB-ARBA"/>
</dbReference>
<accession>A0A1Q6RAM0</accession>
<gene>
    <name evidence="2" type="ORF">BHW43_00605</name>
</gene>
<comment type="caution">
    <text evidence="2">The sequence shown here is derived from an EMBL/GenBank/DDBJ whole genome shotgun (WGS) entry which is preliminary data.</text>
</comment>
<proteinExistence type="predicted"/>
<feature type="domain" description="MobA-like NTP transferase" evidence="1">
    <location>
        <begin position="9"/>
        <end position="127"/>
    </location>
</feature>
<dbReference type="InterPro" id="IPR029044">
    <property type="entry name" value="Nucleotide-diphossugar_trans"/>
</dbReference>
<evidence type="ECO:0000313" key="3">
    <source>
        <dbReference type="Proteomes" id="UP000186777"/>
    </source>
</evidence>
<reference evidence="2 3" key="1">
    <citation type="journal article" date="2016" name="Nat. Biotechnol.">
        <title>Measurement of bacterial replication rates in microbial communities.</title>
        <authorList>
            <person name="Brown C.T."/>
            <person name="Olm M.R."/>
            <person name="Thomas B.C."/>
            <person name="Banfield J.F."/>
        </authorList>
    </citation>
    <scope>NUCLEOTIDE SEQUENCE [LARGE SCALE GENOMIC DNA]</scope>
    <source>
        <strain evidence="2">46_33</strain>
    </source>
</reference>
<protein>
    <recommendedName>
        <fullName evidence="1">MobA-like NTP transferase domain-containing protein</fullName>
    </recommendedName>
</protein>
<name>A0A1Q6RAM0_9FIRM</name>